<dbReference type="SUPFAM" id="SSF56796">
    <property type="entry name" value="Dehydroquinate synthase-like"/>
    <property type="match status" value="1"/>
</dbReference>
<name>A0ABX7PFW3_9ACTN</name>
<dbReference type="CDD" id="cd08177">
    <property type="entry name" value="MAR"/>
    <property type="match status" value="1"/>
</dbReference>
<feature type="domain" description="Alcohol dehydrogenase iron-type/glycerol dehydrogenase GldA" evidence="4">
    <location>
        <begin position="24"/>
        <end position="165"/>
    </location>
</feature>
<comment type="similarity">
    <text evidence="1">Belongs to the iron-containing alcohol dehydrogenase family.</text>
</comment>
<evidence type="ECO:0000259" key="4">
    <source>
        <dbReference type="Pfam" id="PF00465"/>
    </source>
</evidence>
<evidence type="ECO:0000256" key="1">
    <source>
        <dbReference type="ARBA" id="ARBA00007358"/>
    </source>
</evidence>
<dbReference type="Pfam" id="PF00465">
    <property type="entry name" value="Fe-ADH"/>
    <property type="match status" value="1"/>
</dbReference>
<evidence type="ECO:0000256" key="2">
    <source>
        <dbReference type="ARBA" id="ARBA00023002"/>
    </source>
</evidence>
<evidence type="ECO:0000313" key="7">
    <source>
        <dbReference type="Proteomes" id="UP000662818"/>
    </source>
</evidence>
<dbReference type="PANTHER" id="PTHR11496:SF102">
    <property type="entry name" value="ALCOHOL DEHYDROGENASE 4"/>
    <property type="match status" value="1"/>
</dbReference>
<dbReference type="Gene3D" id="1.20.1090.10">
    <property type="entry name" value="Dehydroquinate synthase-like - alpha domain"/>
    <property type="match status" value="1"/>
</dbReference>
<keyword evidence="7" id="KW-1185">Reference proteome</keyword>
<feature type="domain" description="Fe-containing alcohol dehydrogenase-like C-terminal" evidence="5">
    <location>
        <begin position="178"/>
        <end position="358"/>
    </location>
</feature>
<evidence type="ECO:0000313" key="6">
    <source>
        <dbReference type="EMBL" id="QSR24687.1"/>
    </source>
</evidence>
<dbReference type="EMBL" id="CP022295">
    <property type="protein sequence ID" value="QSR24687.1"/>
    <property type="molecule type" value="Genomic_DNA"/>
</dbReference>
<dbReference type="InterPro" id="IPR039697">
    <property type="entry name" value="Alcohol_dehydrogenase_Fe"/>
</dbReference>
<reference evidence="6 7" key="1">
    <citation type="submission" date="2017-06" db="EMBL/GenBank/DDBJ databases">
        <title>Complete Genome Sequence of the Soil Carbazole-Degrading Bacterium Nocardioides aromaticivorans IC177.</title>
        <authorList>
            <person name="Vejarano F."/>
            <person name="Suzuki-Minakuchi C."/>
            <person name="Ohtsubo Y."/>
            <person name="Tsuda M."/>
            <person name="Okada K."/>
            <person name="Nojiri H."/>
        </authorList>
    </citation>
    <scope>NUCLEOTIDE SEQUENCE [LARGE SCALE GENOMIC DNA]</scope>
    <source>
        <strain evidence="6 7">IC177</strain>
    </source>
</reference>
<gene>
    <name evidence="6" type="ORF">CFH99_03515</name>
</gene>
<accession>A0ABX7PFW3</accession>
<keyword evidence="2" id="KW-0560">Oxidoreductase</keyword>
<evidence type="ECO:0000259" key="5">
    <source>
        <dbReference type="Pfam" id="PF25137"/>
    </source>
</evidence>
<protein>
    <submittedName>
        <fullName evidence="6">Alcohol dehydrogenase</fullName>
    </submittedName>
</protein>
<dbReference type="InterPro" id="IPR001670">
    <property type="entry name" value="ADH_Fe/GldA"/>
</dbReference>
<dbReference type="InterPro" id="IPR034786">
    <property type="entry name" value="MAR"/>
</dbReference>
<dbReference type="Gene3D" id="3.40.50.1970">
    <property type="match status" value="1"/>
</dbReference>
<dbReference type="PANTHER" id="PTHR11496">
    <property type="entry name" value="ALCOHOL DEHYDROGENASE"/>
    <property type="match status" value="1"/>
</dbReference>
<evidence type="ECO:0000256" key="3">
    <source>
        <dbReference type="ARBA" id="ARBA00023027"/>
    </source>
</evidence>
<sequence>MARSCRTRGRYGRGMVVVHETVASRVLLGAGARHLVPEEVERLGATRVLLVATGSARAARDELEAALGERAVACFDGAVVHTPVAVTGQAMAVVEEAAADAVVTIGGGSAIGLGKAIVARAGIPHLALPTTYAGSEVTPVLGETTDGVKQTRRDPALLPGTVVYDVELTLRMPVGLTLTSAVNALAHAVEALWAPDATPVSGALATEASRLLLGALPEVLDDPSGLPARTALQEGAWLAGTCLATARMGLHHQLAHALGGTFDLPHAELHTMLLAHVLRHNLPHAPTAAHRLRAITGDDPVAAVAALAAAYDGPRRLRDLGVPADGLAAVAERVAAAPYPNPGPTDAASVEAVLRAAW</sequence>
<organism evidence="6 7">
    <name type="scientific">Nocardioides aromaticivorans</name>
    <dbReference type="NCBI Taxonomy" id="200618"/>
    <lineage>
        <taxon>Bacteria</taxon>
        <taxon>Bacillati</taxon>
        <taxon>Actinomycetota</taxon>
        <taxon>Actinomycetes</taxon>
        <taxon>Propionibacteriales</taxon>
        <taxon>Nocardioidaceae</taxon>
        <taxon>Nocardioides</taxon>
    </lineage>
</organism>
<dbReference type="InterPro" id="IPR056798">
    <property type="entry name" value="ADH_Fe_C"/>
</dbReference>
<keyword evidence="3" id="KW-0520">NAD</keyword>
<dbReference type="Proteomes" id="UP000662818">
    <property type="component" value="Chromosome"/>
</dbReference>
<proteinExistence type="inferred from homology"/>
<dbReference type="Pfam" id="PF25137">
    <property type="entry name" value="ADH_Fe_C"/>
    <property type="match status" value="1"/>
</dbReference>